<accession>A0A9W8Y9H1</accession>
<protein>
    <recommendedName>
        <fullName evidence="1">Heterokaryon incompatibility domain-containing protein</fullName>
    </recommendedName>
</protein>
<comment type="caution">
    <text evidence="2">The sequence shown here is derived from an EMBL/GenBank/DDBJ whole genome shotgun (WGS) entry which is preliminary data.</text>
</comment>
<dbReference type="PANTHER" id="PTHR24148:SF73">
    <property type="entry name" value="HET DOMAIN PROTEIN (AFU_ORTHOLOGUE AFUA_8G01020)"/>
    <property type="match status" value="1"/>
</dbReference>
<feature type="domain" description="Heterokaryon incompatibility" evidence="1">
    <location>
        <begin position="6"/>
        <end position="92"/>
    </location>
</feature>
<organism evidence="2 3">
    <name type="scientific">Neocucurbitaria cava</name>
    <dbReference type="NCBI Taxonomy" id="798079"/>
    <lineage>
        <taxon>Eukaryota</taxon>
        <taxon>Fungi</taxon>
        <taxon>Dikarya</taxon>
        <taxon>Ascomycota</taxon>
        <taxon>Pezizomycotina</taxon>
        <taxon>Dothideomycetes</taxon>
        <taxon>Pleosporomycetidae</taxon>
        <taxon>Pleosporales</taxon>
        <taxon>Pleosporineae</taxon>
        <taxon>Cucurbitariaceae</taxon>
        <taxon>Neocucurbitaria</taxon>
    </lineage>
</organism>
<sequence length="488" mass="55616">MDTLWYEAVSYNWGIMDATEDILVDGCKKKVTRSVYEILTSYSSLFLPKLLWIDALCIDQTNDAEKSQQVPLMEKIYLNAIFTTVFLARSPLADGQDKEHGVQLSHPNLFNILRMHKFRLKYRPEGWNDDYSLRMKGNFDLPNVLEKSSYFKSTNPRDLIFGVMSLCEKPLNVDYALSVEDIYLAAAERLLGEGASEILFHSSGVGNIPEEAQLTLTLRSWVPDWRATPNYKRLQNRTRFMGKESFAAGGQNKLAISVKHHRLLVVSGYLVDKITVLGPALFDTCHTDHESIIDETHHLAANYAACVRLFFESTRLSASPYPHAETGQSVIEAFRRTLFLDRKWVSWDLSSDKMIQKFPKWENEMMLFCDRVTLEAYIEKKDAFYKLLKRLYDVTQIIKSCCGGRRIFITRNGYIGLCPPYTKQGDLICVVPGLHVPLLLRPDGTKLEYQPLSGSTTRVKSVGECYVHGIMNGEALSKGYALKELEIV</sequence>
<dbReference type="Pfam" id="PF06985">
    <property type="entry name" value="HET"/>
    <property type="match status" value="1"/>
</dbReference>
<dbReference type="InterPro" id="IPR010730">
    <property type="entry name" value="HET"/>
</dbReference>
<dbReference type="AlphaFoldDB" id="A0A9W8Y9H1"/>
<dbReference type="Pfam" id="PF26639">
    <property type="entry name" value="Het-6_barrel"/>
    <property type="match status" value="1"/>
</dbReference>
<evidence type="ECO:0000313" key="2">
    <source>
        <dbReference type="EMBL" id="KAJ4371227.1"/>
    </source>
</evidence>
<dbReference type="PANTHER" id="PTHR24148">
    <property type="entry name" value="ANKYRIN REPEAT DOMAIN-CONTAINING PROTEIN 39 HOMOLOG-RELATED"/>
    <property type="match status" value="1"/>
</dbReference>
<name>A0A9W8Y9H1_9PLEO</name>
<keyword evidence="3" id="KW-1185">Reference proteome</keyword>
<reference evidence="2" key="1">
    <citation type="submission" date="2022-10" db="EMBL/GenBank/DDBJ databases">
        <title>Tapping the CABI collections for fungal endophytes: first genome assemblies for Collariella, Neodidymelliopsis, Ascochyta clinopodiicola, Didymella pomorum, Didymosphaeria variabile, Neocosmospora piperis and Neocucurbitaria cava.</title>
        <authorList>
            <person name="Hill R."/>
        </authorList>
    </citation>
    <scope>NUCLEOTIDE SEQUENCE</scope>
    <source>
        <strain evidence="2">IMI 356814</strain>
    </source>
</reference>
<proteinExistence type="predicted"/>
<dbReference type="InterPro" id="IPR052895">
    <property type="entry name" value="HetReg/Transcr_Mod"/>
</dbReference>
<evidence type="ECO:0000313" key="3">
    <source>
        <dbReference type="Proteomes" id="UP001140560"/>
    </source>
</evidence>
<dbReference type="OrthoDB" id="2157530at2759"/>
<evidence type="ECO:0000259" key="1">
    <source>
        <dbReference type="Pfam" id="PF06985"/>
    </source>
</evidence>
<dbReference type="EMBL" id="JAPEUY010000007">
    <property type="protein sequence ID" value="KAJ4371227.1"/>
    <property type="molecule type" value="Genomic_DNA"/>
</dbReference>
<gene>
    <name evidence="2" type="ORF">N0V83_004444</name>
</gene>
<dbReference type="Proteomes" id="UP001140560">
    <property type="component" value="Unassembled WGS sequence"/>
</dbReference>